<gene>
    <name evidence="2" type="ORF">HGA08_12620</name>
</gene>
<dbReference type="AlphaFoldDB" id="A0A846XWQ4"/>
<evidence type="ECO:0000259" key="1">
    <source>
        <dbReference type="Pfam" id="PF04149"/>
    </source>
</evidence>
<name>A0A846XWQ4_9NOCA</name>
<accession>A0A846XWQ4</accession>
<comment type="caution">
    <text evidence="2">The sequence shown here is derived from an EMBL/GenBank/DDBJ whole genome shotgun (WGS) entry which is preliminary data.</text>
</comment>
<feature type="domain" description="DUF397" evidence="1">
    <location>
        <begin position="9"/>
        <end position="62"/>
    </location>
</feature>
<sequence>MNSADLIGAQWFKSSRSSSSKECVEAAHLAAGRVGVRDSKNPSGPALVFAPDEWDAFLAGAKSGAFDIR</sequence>
<dbReference type="Proteomes" id="UP000565711">
    <property type="component" value="Unassembled WGS sequence"/>
</dbReference>
<evidence type="ECO:0000313" key="2">
    <source>
        <dbReference type="EMBL" id="NKY51057.1"/>
    </source>
</evidence>
<organism evidence="2 3">
    <name type="scientific">Nocardia vermiculata</name>
    <dbReference type="NCBI Taxonomy" id="257274"/>
    <lineage>
        <taxon>Bacteria</taxon>
        <taxon>Bacillati</taxon>
        <taxon>Actinomycetota</taxon>
        <taxon>Actinomycetes</taxon>
        <taxon>Mycobacteriales</taxon>
        <taxon>Nocardiaceae</taxon>
        <taxon>Nocardia</taxon>
    </lineage>
</organism>
<keyword evidence="3" id="KW-1185">Reference proteome</keyword>
<reference evidence="2 3" key="1">
    <citation type="submission" date="2020-04" db="EMBL/GenBank/DDBJ databases">
        <title>MicrobeNet Type strains.</title>
        <authorList>
            <person name="Nicholson A.C."/>
        </authorList>
    </citation>
    <scope>NUCLEOTIDE SEQUENCE [LARGE SCALE GENOMIC DNA]</scope>
    <source>
        <strain evidence="2 3">JCM 12354</strain>
    </source>
</reference>
<dbReference type="InterPro" id="IPR007278">
    <property type="entry name" value="DUF397"/>
</dbReference>
<dbReference type="Pfam" id="PF04149">
    <property type="entry name" value="DUF397"/>
    <property type="match status" value="1"/>
</dbReference>
<proteinExistence type="predicted"/>
<dbReference type="EMBL" id="JAAXOP010000006">
    <property type="protein sequence ID" value="NKY51057.1"/>
    <property type="molecule type" value="Genomic_DNA"/>
</dbReference>
<protein>
    <submittedName>
        <fullName evidence="2">DUF397 domain-containing protein</fullName>
    </submittedName>
</protein>
<evidence type="ECO:0000313" key="3">
    <source>
        <dbReference type="Proteomes" id="UP000565711"/>
    </source>
</evidence>